<dbReference type="GeneID" id="130470635"/>
<sequence length="148" mass="16642">MRIIAFDLALGTREWLPHLSLSLCMLTPRPTCVMGGCFSKRSSNSQNDLVIEILKRPGEVLSLCLSCALDWNDIQDLIGFTKTGKIFVVLGDRLKVGLVDPSSKQFFFITEGQGIVRIDSYVPNQILPHPPMDLQNARELEERSHKPF</sequence>
<protein>
    <submittedName>
        <fullName evidence="2">Uncharacterized protein isoform X1</fullName>
    </submittedName>
</protein>
<evidence type="ECO:0000313" key="1">
    <source>
        <dbReference type="Proteomes" id="UP000813463"/>
    </source>
</evidence>
<reference evidence="2" key="2">
    <citation type="submission" date="2025-08" db="UniProtKB">
        <authorList>
            <consortium name="RefSeq"/>
        </authorList>
    </citation>
    <scope>IDENTIFICATION</scope>
    <source>
        <tissue evidence="2">Leaf</tissue>
    </source>
</reference>
<organism evidence="1 2">
    <name type="scientific">Spinacia oleracea</name>
    <name type="common">Spinach</name>
    <dbReference type="NCBI Taxonomy" id="3562"/>
    <lineage>
        <taxon>Eukaryota</taxon>
        <taxon>Viridiplantae</taxon>
        <taxon>Streptophyta</taxon>
        <taxon>Embryophyta</taxon>
        <taxon>Tracheophyta</taxon>
        <taxon>Spermatophyta</taxon>
        <taxon>Magnoliopsida</taxon>
        <taxon>eudicotyledons</taxon>
        <taxon>Gunneridae</taxon>
        <taxon>Pentapetalae</taxon>
        <taxon>Caryophyllales</taxon>
        <taxon>Chenopodiaceae</taxon>
        <taxon>Chenopodioideae</taxon>
        <taxon>Anserineae</taxon>
        <taxon>Spinacia</taxon>
    </lineage>
</organism>
<name>A0ABM3RND6_SPIOL</name>
<keyword evidence="1" id="KW-1185">Reference proteome</keyword>
<reference evidence="1" key="1">
    <citation type="journal article" date="2021" name="Nat. Commun.">
        <title>Genomic analyses provide insights into spinach domestication and the genetic basis of agronomic traits.</title>
        <authorList>
            <person name="Cai X."/>
            <person name="Sun X."/>
            <person name="Xu C."/>
            <person name="Sun H."/>
            <person name="Wang X."/>
            <person name="Ge C."/>
            <person name="Zhang Z."/>
            <person name="Wang Q."/>
            <person name="Fei Z."/>
            <person name="Jiao C."/>
            <person name="Wang Q."/>
        </authorList>
    </citation>
    <scope>NUCLEOTIDE SEQUENCE [LARGE SCALE GENOMIC DNA]</scope>
    <source>
        <strain evidence="1">cv. Varoflay</strain>
    </source>
</reference>
<gene>
    <name evidence="2" type="primary">LOC130470635</name>
</gene>
<dbReference type="Proteomes" id="UP000813463">
    <property type="component" value="Chromosome 3"/>
</dbReference>
<dbReference type="RefSeq" id="XP_056697117.1">
    <property type="nucleotide sequence ID" value="XM_056841139.1"/>
</dbReference>
<proteinExistence type="predicted"/>
<evidence type="ECO:0000313" key="2">
    <source>
        <dbReference type="RefSeq" id="XP_056697117.1"/>
    </source>
</evidence>
<accession>A0ABM3RND6</accession>